<dbReference type="SMART" id="SM00418">
    <property type="entry name" value="HTH_ARSR"/>
    <property type="match status" value="1"/>
</dbReference>
<dbReference type="InterPro" id="IPR036390">
    <property type="entry name" value="WH_DNA-bd_sf"/>
</dbReference>
<dbReference type="PROSITE" id="PS50987">
    <property type="entry name" value="HTH_ARSR_2"/>
    <property type="match status" value="1"/>
</dbReference>
<evidence type="ECO:0000256" key="3">
    <source>
        <dbReference type="ARBA" id="ARBA00023163"/>
    </source>
</evidence>
<proteinExistence type="predicted"/>
<keyword evidence="1" id="KW-0805">Transcription regulation</keyword>
<dbReference type="InterPro" id="IPR001845">
    <property type="entry name" value="HTH_ArsR_DNA-bd_dom"/>
</dbReference>
<dbReference type="PRINTS" id="PR00778">
    <property type="entry name" value="HTHARSR"/>
</dbReference>
<feature type="domain" description="HTH arsR-type" evidence="4">
    <location>
        <begin position="1"/>
        <end position="95"/>
    </location>
</feature>
<evidence type="ECO:0000313" key="6">
    <source>
        <dbReference type="Proteomes" id="UP000282002"/>
    </source>
</evidence>
<protein>
    <submittedName>
        <fullName evidence="5">ArsR family transcriptional regulator</fullName>
    </submittedName>
</protein>
<evidence type="ECO:0000259" key="4">
    <source>
        <dbReference type="PROSITE" id="PS50987"/>
    </source>
</evidence>
<evidence type="ECO:0000313" key="5">
    <source>
        <dbReference type="EMBL" id="AZL60553.1"/>
    </source>
</evidence>
<dbReference type="OrthoDB" id="9804742at2"/>
<keyword evidence="6" id="KW-1185">Reference proteome</keyword>
<dbReference type="InterPro" id="IPR036388">
    <property type="entry name" value="WH-like_DNA-bd_sf"/>
</dbReference>
<dbReference type="Gene3D" id="1.10.10.10">
    <property type="entry name" value="Winged helix-like DNA-binding domain superfamily/Winged helix DNA-binding domain"/>
    <property type="match status" value="1"/>
</dbReference>
<dbReference type="GO" id="GO:0003677">
    <property type="term" value="F:DNA binding"/>
    <property type="evidence" value="ECO:0007669"/>
    <property type="project" value="UniProtKB-KW"/>
</dbReference>
<dbReference type="EMBL" id="CP034328">
    <property type="protein sequence ID" value="AZL60553.1"/>
    <property type="molecule type" value="Genomic_DNA"/>
</dbReference>
<reference evidence="5 6" key="1">
    <citation type="submission" date="2018-12" db="EMBL/GenBank/DDBJ databases">
        <title>Complete genome sequencing of Tabrizicola sp. K13M18.</title>
        <authorList>
            <person name="Bae J.-W."/>
        </authorList>
    </citation>
    <scope>NUCLEOTIDE SEQUENCE [LARGE SCALE GENOMIC DNA]</scope>
    <source>
        <strain evidence="5 6">K13M18</strain>
    </source>
</reference>
<dbReference type="Proteomes" id="UP000282002">
    <property type="component" value="Chromosome"/>
</dbReference>
<organism evidence="5 6">
    <name type="scientific">Tabrizicola piscis</name>
    <dbReference type="NCBI Taxonomy" id="2494374"/>
    <lineage>
        <taxon>Bacteria</taxon>
        <taxon>Pseudomonadati</taxon>
        <taxon>Pseudomonadota</taxon>
        <taxon>Alphaproteobacteria</taxon>
        <taxon>Rhodobacterales</taxon>
        <taxon>Paracoccaceae</taxon>
        <taxon>Tabrizicola</taxon>
    </lineage>
</organism>
<gene>
    <name evidence="5" type="ORF">EI545_18010</name>
</gene>
<dbReference type="KEGG" id="taw:EI545_18010"/>
<dbReference type="PANTHER" id="PTHR43132:SF2">
    <property type="entry name" value="ARSENICAL RESISTANCE OPERON REPRESSOR ARSR-RELATED"/>
    <property type="match status" value="1"/>
</dbReference>
<name>A0A3S8UAE1_9RHOB</name>
<dbReference type="AlphaFoldDB" id="A0A3S8UAE1"/>
<keyword evidence="2" id="KW-0238">DNA-binding</keyword>
<dbReference type="SUPFAM" id="SSF46785">
    <property type="entry name" value="Winged helix' DNA-binding domain"/>
    <property type="match status" value="1"/>
</dbReference>
<sequence>MDRTQALSALSALANETRLDLIRMLMPAGDAGMPAGQIAQALGLTAPRLSFHLAAMEQAGLLRSRKLARNVIYSVDATGIGRTISYLLNDCCHDHPEVLAACAHGSATRACHHGAVDVPATGTENT</sequence>
<evidence type="ECO:0000256" key="1">
    <source>
        <dbReference type="ARBA" id="ARBA00023015"/>
    </source>
</evidence>
<dbReference type="PANTHER" id="PTHR43132">
    <property type="entry name" value="ARSENICAL RESISTANCE OPERON REPRESSOR ARSR-RELATED"/>
    <property type="match status" value="1"/>
</dbReference>
<dbReference type="InterPro" id="IPR011991">
    <property type="entry name" value="ArsR-like_HTH"/>
</dbReference>
<accession>A0A3S8UAE1</accession>
<dbReference type="NCBIfam" id="NF033788">
    <property type="entry name" value="HTH_metalloreg"/>
    <property type="match status" value="1"/>
</dbReference>
<dbReference type="GO" id="GO:0003700">
    <property type="term" value="F:DNA-binding transcription factor activity"/>
    <property type="evidence" value="ECO:0007669"/>
    <property type="project" value="InterPro"/>
</dbReference>
<dbReference type="CDD" id="cd00090">
    <property type="entry name" value="HTH_ARSR"/>
    <property type="match status" value="1"/>
</dbReference>
<dbReference type="Pfam" id="PF12840">
    <property type="entry name" value="HTH_20"/>
    <property type="match status" value="1"/>
</dbReference>
<keyword evidence="3" id="KW-0804">Transcription</keyword>
<evidence type="ECO:0000256" key="2">
    <source>
        <dbReference type="ARBA" id="ARBA00023125"/>
    </source>
</evidence>
<dbReference type="InterPro" id="IPR051011">
    <property type="entry name" value="Metal_resp_trans_reg"/>
</dbReference>